<dbReference type="GO" id="GO:0003700">
    <property type="term" value="F:DNA-binding transcription factor activity"/>
    <property type="evidence" value="ECO:0007669"/>
    <property type="project" value="InterPro"/>
</dbReference>
<dbReference type="PRINTS" id="PR00598">
    <property type="entry name" value="HTHMARR"/>
</dbReference>
<keyword evidence="3" id="KW-0804">Transcription</keyword>
<dbReference type="InterPro" id="IPR036388">
    <property type="entry name" value="WH-like_DNA-bd_sf"/>
</dbReference>
<evidence type="ECO:0000313" key="6">
    <source>
        <dbReference type="Proteomes" id="UP000636264"/>
    </source>
</evidence>
<dbReference type="Proteomes" id="UP000636264">
    <property type="component" value="Unassembled WGS sequence"/>
</dbReference>
<dbReference type="GO" id="GO:0003677">
    <property type="term" value="F:DNA binding"/>
    <property type="evidence" value="ECO:0007669"/>
    <property type="project" value="UniProtKB-KW"/>
</dbReference>
<accession>A0A916RQY5</accession>
<gene>
    <name evidence="5" type="ORF">GCM10011385_19070</name>
</gene>
<keyword evidence="1" id="KW-0805">Transcription regulation</keyword>
<evidence type="ECO:0000259" key="4">
    <source>
        <dbReference type="PROSITE" id="PS50995"/>
    </source>
</evidence>
<dbReference type="PANTHER" id="PTHR42756">
    <property type="entry name" value="TRANSCRIPTIONAL REGULATOR, MARR"/>
    <property type="match status" value="1"/>
</dbReference>
<keyword evidence="6" id="KW-1185">Reference proteome</keyword>
<sequence length="169" mass="19416">MKSIRYAPYKKVAYYIVPNKDLFQLRAEFLEHVSILSRKLRTLFDARVKEKGLTLARARTLIHLRRRDGMTQIELAEVLEVEPPTIGRLLDPLEAQGLIERRAVENDRRAKQIVLTDAGRSLAAELQKITDELREAIIPDVSEEELRIAMKVLNEASQRVPTVMESDPE</sequence>
<feature type="domain" description="HTH marR-type" evidence="4">
    <location>
        <begin position="26"/>
        <end position="158"/>
    </location>
</feature>
<dbReference type="Pfam" id="PF12802">
    <property type="entry name" value="MarR_2"/>
    <property type="match status" value="1"/>
</dbReference>
<comment type="caution">
    <text evidence="5">The sequence shown here is derived from an EMBL/GenBank/DDBJ whole genome shotgun (WGS) entry which is preliminary data.</text>
</comment>
<dbReference type="EMBL" id="BMIF01000005">
    <property type="protein sequence ID" value="GGA65441.1"/>
    <property type="molecule type" value="Genomic_DNA"/>
</dbReference>
<dbReference type="PROSITE" id="PS01117">
    <property type="entry name" value="HTH_MARR_1"/>
    <property type="match status" value="1"/>
</dbReference>
<dbReference type="SUPFAM" id="SSF46785">
    <property type="entry name" value="Winged helix' DNA-binding domain"/>
    <property type="match status" value="1"/>
</dbReference>
<dbReference type="PROSITE" id="PS50995">
    <property type="entry name" value="HTH_MARR_2"/>
    <property type="match status" value="1"/>
</dbReference>
<reference evidence="5" key="1">
    <citation type="journal article" date="2014" name="Int. J. Syst. Evol. Microbiol.">
        <title>Complete genome sequence of Corynebacterium casei LMG S-19264T (=DSM 44701T), isolated from a smear-ripened cheese.</title>
        <authorList>
            <consortium name="US DOE Joint Genome Institute (JGI-PGF)"/>
            <person name="Walter F."/>
            <person name="Albersmeier A."/>
            <person name="Kalinowski J."/>
            <person name="Ruckert C."/>
        </authorList>
    </citation>
    <scope>NUCLEOTIDE SEQUENCE</scope>
    <source>
        <strain evidence="5">CGMCC 1.15320</strain>
    </source>
</reference>
<evidence type="ECO:0000256" key="1">
    <source>
        <dbReference type="ARBA" id="ARBA00023015"/>
    </source>
</evidence>
<dbReference type="SMART" id="SM00347">
    <property type="entry name" value="HTH_MARR"/>
    <property type="match status" value="1"/>
</dbReference>
<keyword evidence="2" id="KW-0238">DNA-binding</keyword>
<dbReference type="PANTHER" id="PTHR42756:SF1">
    <property type="entry name" value="TRANSCRIPTIONAL REPRESSOR OF EMRAB OPERON"/>
    <property type="match status" value="1"/>
</dbReference>
<reference evidence="5" key="2">
    <citation type="submission" date="2020-09" db="EMBL/GenBank/DDBJ databases">
        <authorList>
            <person name="Sun Q."/>
            <person name="Zhou Y."/>
        </authorList>
    </citation>
    <scope>NUCLEOTIDE SEQUENCE</scope>
    <source>
        <strain evidence="5">CGMCC 1.15320</strain>
    </source>
</reference>
<protein>
    <submittedName>
        <fullName evidence="5">Transcriptional regulator</fullName>
    </submittedName>
</protein>
<evidence type="ECO:0000256" key="3">
    <source>
        <dbReference type="ARBA" id="ARBA00023163"/>
    </source>
</evidence>
<evidence type="ECO:0000256" key="2">
    <source>
        <dbReference type="ARBA" id="ARBA00023125"/>
    </source>
</evidence>
<organism evidence="5 6">
    <name type="scientific">Nitratireductor aestuarii</name>
    <dbReference type="NCBI Taxonomy" id="1735103"/>
    <lineage>
        <taxon>Bacteria</taxon>
        <taxon>Pseudomonadati</taxon>
        <taxon>Pseudomonadota</taxon>
        <taxon>Alphaproteobacteria</taxon>
        <taxon>Hyphomicrobiales</taxon>
        <taxon>Phyllobacteriaceae</taxon>
        <taxon>Nitratireductor</taxon>
    </lineage>
</organism>
<dbReference type="InterPro" id="IPR000835">
    <property type="entry name" value="HTH_MarR-typ"/>
</dbReference>
<dbReference type="AlphaFoldDB" id="A0A916RQY5"/>
<dbReference type="InterPro" id="IPR036390">
    <property type="entry name" value="WH_DNA-bd_sf"/>
</dbReference>
<dbReference type="InterPro" id="IPR023187">
    <property type="entry name" value="Tscrpt_reg_MarR-type_CS"/>
</dbReference>
<proteinExistence type="predicted"/>
<evidence type="ECO:0000313" key="5">
    <source>
        <dbReference type="EMBL" id="GGA65441.1"/>
    </source>
</evidence>
<dbReference type="Gene3D" id="1.10.10.10">
    <property type="entry name" value="Winged helix-like DNA-binding domain superfamily/Winged helix DNA-binding domain"/>
    <property type="match status" value="1"/>
</dbReference>
<name>A0A916RQY5_9HYPH</name>